<dbReference type="RefSeq" id="WP_183119951.1">
    <property type="nucleotide sequence ID" value="NZ_JABEQF010000009.1"/>
</dbReference>
<evidence type="ECO:0000313" key="4">
    <source>
        <dbReference type="EMBL" id="MBB2190807.1"/>
    </source>
</evidence>
<keyword evidence="5" id="KW-1185">Reference proteome</keyword>
<feature type="domain" description="Hydantoinase A/oxoprolinase" evidence="1">
    <location>
        <begin position="204"/>
        <end position="503"/>
    </location>
</feature>
<feature type="domain" description="Hydantoinase/oxoprolinase N-terminal" evidence="2">
    <location>
        <begin position="6"/>
        <end position="181"/>
    </location>
</feature>
<dbReference type="InterPro" id="IPR045079">
    <property type="entry name" value="Oxoprolinase-like"/>
</dbReference>
<evidence type="ECO:0000313" key="5">
    <source>
        <dbReference type="Proteomes" id="UP000555756"/>
    </source>
</evidence>
<dbReference type="InterPro" id="IPR002821">
    <property type="entry name" value="Hydantoinase_A"/>
</dbReference>
<dbReference type="Proteomes" id="UP000555756">
    <property type="component" value="Unassembled WGS sequence"/>
</dbReference>
<dbReference type="Pfam" id="PF05378">
    <property type="entry name" value="Hydant_A_N"/>
    <property type="match status" value="1"/>
</dbReference>
<protein>
    <submittedName>
        <fullName evidence="4">Hydantoinase/oxoprolinase family protein</fullName>
    </submittedName>
</protein>
<dbReference type="PANTHER" id="PTHR11365">
    <property type="entry name" value="5-OXOPROLINASE RELATED"/>
    <property type="match status" value="1"/>
</dbReference>
<evidence type="ECO:0000259" key="3">
    <source>
        <dbReference type="Pfam" id="PF19278"/>
    </source>
</evidence>
<dbReference type="EMBL" id="JABEQF010000009">
    <property type="protein sequence ID" value="MBB2190807.1"/>
    <property type="molecule type" value="Genomic_DNA"/>
</dbReference>
<dbReference type="Pfam" id="PF19278">
    <property type="entry name" value="Hydant_A_C"/>
    <property type="match status" value="1"/>
</dbReference>
<dbReference type="GO" id="GO:0006749">
    <property type="term" value="P:glutathione metabolic process"/>
    <property type="evidence" value="ECO:0007669"/>
    <property type="project" value="TreeGrafter"/>
</dbReference>
<organism evidence="4 5">
    <name type="scientific">Gluconacetobacter azotocaptans</name>
    <dbReference type="NCBI Taxonomy" id="142834"/>
    <lineage>
        <taxon>Bacteria</taxon>
        <taxon>Pseudomonadati</taxon>
        <taxon>Pseudomonadota</taxon>
        <taxon>Alphaproteobacteria</taxon>
        <taxon>Acetobacterales</taxon>
        <taxon>Acetobacteraceae</taxon>
        <taxon>Gluconacetobacter</taxon>
    </lineage>
</organism>
<name>A0A7W4JTZ8_9PROT</name>
<proteinExistence type="predicted"/>
<dbReference type="InterPro" id="IPR008040">
    <property type="entry name" value="Hydant_A_N"/>
</dbReference>
<dbReference type="InterPro" id="IPR049517">
    <property type="entry name" value="ACX-like_C"/>
</dbReference>
<feature type="domain" description="Acetophenone carboxylase-like C-terminal" evidence="3">
    <location>
        <begin position="545"/>
        <end position="684"/>
    </location>
</feature>
<evidence type="ECO:0000259" key="1">
    <source>
        <dbReference type="Pfam" id="PF01968"/>
    </source>
</evidence>
<reference evidence="4 5" key="1">
    <citation type="submission" date="2020-04" db="EMBL/GenBank/DDBJ databases">
        <title>Description of novel Gluconacetobacter.</title>
        <authorList>
            <person name="Sombolestani A."/>
        </authorList>
    </citation>
    <scope>NUCLEOTIDE SEQUENCE [LARGE SCALE GENOMIC DNA]</scope>
    <source>
        <strain evidence="4 5">LMG 21311</strain>
    </source>
</reference>
<comment type="caution">
    <text evidence="4">The sequence shown here is derived from an EMBL/GenBank/DDBJ whole genome shotgun (WGS) entry which is preliminary data.</text>
</comment>
<dbReference type="GO" id="GO:0017168">
    <property type="term" value="F:5-oxoprolinase (ATP-hydrolyzing) activity"/>
    <property type="evidence" value="ECO:0007669"/>
    <property type="project" value="TreeGrafter"/>
</dbReference>
<dbReference type="GO" id="GO:0005829">
    <property type="term" value="C:cytosol"/>
    <property type="evidence" value="ECO:0007669"/>
    <property type="project" value="TreeGrafter"/>
</dbReference>
<dbReference type="PANTHER" id="PTHR11365:SF23">
    <property type="entry name" value="HYPOTHETICAL 5-OXOPROLINASE (EUROFUNG)-RELATED"/>
    <property type="match status" value="1"/>
</dbReference>
<gene>
    <name evidence="4" type="ORF">HLH34_12690</name>
</gene>
<dbReference type="Pfam" id="PF01968">
    <property type="entry name" value="Hydantoinase_A"/>
    <property type="match status" value="1"/>
</dbReference>
<dbReference type="AlphaFoldDB" id="A0A7W4JTZ8"/>
<sequence length="691" mass="73948">MKARLRVAADIGGTFTDIALIRWDETIATRKVPSTPDDYGRGVVSGIMELLQAEGLSVQDVGEVMHACTVATNVILEGKGARTALITTAGFRDVLEMRRIRVPRLYEPLYCKPPPLSPRRLRLEVGERVDFRGNVLVPLDEASVLRALDTLDRENVEAVAVCLLHSYANDFHERRIGEMIAARFPDMFVSLSVDVLPEMREYERTSTTVINSYVGPPVRGYLASLTAQLADAGLPSRFFMMHSAGGIVAATSVVARPAQIVECGPAAGVLGALRTMVEAGHLDVISFDMGGTTAKASLIEKGALVRTDDYEVGGGISISSKLAKGGGYALKLPVIDISEVGAGGGSIVWMDPAGGLKVGPHSAGASPGPACYGRGGTEPTVTDANVVLGFLNPKALAGGSVPIEAQRSVEALCRVVATPLGMDMDRAAHGVHQLVSTIMTRAVKSVTTFRGRDPREFAMIAFGGNGGIHAISLARALGIRTVYVPPGAGVFSALGLLYADIETSKSAAFLKRLDEDCTVALTGFYAMLLDRVRAELARPVGALMIERAADLRYVGQAFEITIPFSAEGALDDRARRGLRQRFESEYERIYGYRLAETAVEIVTLRLTARVPKGNRKLPGYVFPQSTPATTRDVYFGPEFGRVATMVVGREALTAKPGPGPMIIEEYEGTTIVPPDCHVRVDDHANIVITLP</sequence>
<evidence type="ECO:0000259" key="2">
    <source>
        <dbReference type="Pfam" id="PF05378"/>
    </source>
</evidence>
<accession>A0A7W4JTZ8</accession>